<feature type="transmembrane region" description="Helical" evidence="1">
    <location>
        <begin position="183"/>
        <end position="203"/>
    </location>
</feature>
<dbReference type="GO" id="GO:0005886">
    <property type="term" value="C:plasma membrane"/>
    <property type="evidence" value="ECO:0007669"/>
    <property type="project" value="TreeGrafter"/>
</dbReference>
<dbReference type="PANTHER" id="PTHR34989">
    <property type="entry name" value="PROTEIN HDED"/>
    <property type="match status" value="1"/>
</dbReference>
<keyword evidence="3" id="KW-1185">Reference proteome</keyword>
<comment type="caution">
    <text evidence="2">The sequence shown here is derived from an EMBL/GenBank/DDBJ whole genome shotgun (WGS) entry which is preliminary data.</text>
</comment>
<feature type="transmembrane region" description="Helical" evidence="1">
    <location>
        <begin position="123"/>
        <end position="146"/>
    </location>
</feature>
<keyword evidence="1" id="KW-0472">Membrane</keyword>
<sequence>MCSPPRRNLLPRRTFCYRNEPREEHVANTASEPGLSPPRPIGWGWILIYGIVSIAIGLFALFWPFPATLAATLTIGAFFLITGLMSIVSGISARHETRWYEILFGVISVVLGALLAFRPIIGAISLTLTVATWLGIRGALEIYWGIKIRRHRWLLIAMGVINILLDVFLLATLPFTALTLPGYILGISFLFGGFTAIMVALGYRSAIAGLR</sequence>
<evidence type="ECO:0008006" key="4">
    <source>
        <dbReference type="Google" id="ProtNLM"/>
    </source>
</evidence>
<reference evidence="2 3" key="1">
    <citation type="submission" date="2017-11" db="EMBL/GenBank/DDBJ databases">
        <title>Sphingomonas oleivorans sp. nov., isolated from oil-contaminated soil.</title>
        <authorList>
            <person name="Wang L."/>
            <person name="Chen L."/>
        </authorList>
    </citation>
    <scope>NUCLEOTIDE SEQUENCE [LARGE SCALE GENOMIC DNA]</scope>
    <source>
        <strain evidence="2 3">K101</strain>
    </source>
</reference>
<organism evidence="2 3">
    <name type="scientific">Edaphosphingomonas fennica</name>
    <dbReference type="NCBI Taxonomy" id="114404"/>
    <lineage>
        <taxon>Bacteria</taxon>
        <taxon>Pseudomonadati</taxon>
        <taxon>Pseudomonadota</taxon>
        <taxon>Alphaproteobacteria</taxon>
        <taxon>Sphingomonadales</taxon>
        <taxon>Rhizorhabdaceae</taxon>
        <taxon>Edaphosphingomonas</taxon>
    </lineage>
</organism>
<accession>A0A2T4HJG6</accession>
<proteinExistence type="predicted"/>
<dbReference type="InterPro" id="IPR005325">
    <property type="entry name" value="DUF308_memb"/>
</dbReference>
<dbReference type="EMBL" id="PHHF01000084">
    <property type="protein sequence ID" value="PTD15948.1"/>
    <property type="molecule type" value="Genomic_DNA"/>
</dbReference>
<feature type="transmembrane region" description="Helical" evidence="1">
    <location>
        <begin position="69"/>
        <end position="87"/>
    </location>
</feature>
<evidence type="ECO:0000313" key="2">
    <source>
        <dbReference type="EMBL" id="PTD15948.1"/>
    </source>
</evidence>
<feature type="transmembrane region" description="Helical" evidence="1">
    <location>
        <begin position="99"/>
        <end position="117"/>
    </location>
</feature>
<protein>
    <recommendedName>
        <fullName evidence="4">HdeD family acid-resistance protein</fullName>
    </recommendedName>
</protein>
<keyword evidence="1" id="KW-0812">Transmembrane</keyword>
<gene>
    <name evidence="2" type="ORF">CV103_21190</name>
</gene>
<dbReference type="AlphaFoldDB" id="A0A2T4HJG6"/>
<dbReference type="PANTHER" id="PTHR34989:SF1">
    <property type="entry name" value="PROTEIN HDED"/>
    <property type="match status" value="1"/>
</dbReference>
<dbReference type="Pfam" id="PF03729">
    <property type="entry name" value="DUF308"/>
    <property type="match status" value="1"/>
</dbReference>
<evidence type="ECO:0000313" key="3">
    <source>
        <dbReference type="Proteomes" id="UP000241206"/>
    </source>
</evidence>
<dbReference type="Proteomes" id="UP000241206">
    <property type="component" value="Unassembled WGS sequence"/>
</dbReference>
<name>A0A2T4HJG6_9SPHN</name>
<feature type="transmembrane region" description="Helical" evidence="1">
    <location>
        <begin position="153"/>
        <end position="177"/>
    </location>
</feature>
<evidence type="ECO:0000256" key="1">
    <source>
        <dbReference type="SAM" id="Phobius"/>
    </source>
</evidence>
<feature type="transmembrane region" description="Helical" evidence="1">
    <location>
        <begin position="43"/>
        <end position="63"/>
    </location>
</feature>
<keyword evidence="1" id="KW-1133">Transmembrane helix</keyword>
<dbReference type="InterPro" id="IPR052712">
    <property type="entry name" value="Acid_resist_chaperone_HdeD"/>
</dbReference>